<keyword evidence="6" id="KW-1185">Reference proteome</keyword>
<dbReference type="PANTHER" id="PTHR36220:SF1">
    <property type="entry name" value="GAMMA TUBULIN COMPLEX COMPONENT C-TERMINAL DOMAIN-CONTAINING PROTEIN"/>
    <property type="match status" value="1"/>
</dbReference>
<feature type="region of interest" description="Disordered" evidence="4">
    <location>
        <begin position="135"/>
        <end position="154"/>
    </location>
</feature>
<evidence type="ECO:0000256" key="4">
    <source>
        <dbReference type="SAM" id="MobiDB-lite"/>
    </source>
</evidence>
<feature type="compositionally biased region" description="Low complexity" evidence="4">
    <location>
        <begin position="41"/>
        <end position="59"/>
    </location>
</feature>
<dbReference type="RefSeq" id="WP_214159366.1">
    <property type="nucleotide sequence ID" value="NZ_JAHBAY010000014.1"/>
</dbReference>
<dbReference type="SUPFAM" id="SSF69318">
    <property type="entry name" value="Integrin alpha N-terminal domain"/>
    <property type="match status" value="1"/>
</dbReference>
<gene>
    <name evidence="5" type="ORF">KIH74_28030</name>
</gene>
<dbReference type="Proteomes" id="UP001197247">
    <property type="component" value="Unassembled WGS sequence"/>
</dbReference>
<keyword evidence="1" id="KW-0732">Signal</keyword>
<dbReference type="PANTHER" id="PTHR36220">
    <property type="entry name" value="UNNAMED PRODUCT"/>
    <property type="match status" value="1"/>
</dbReference>
<evidence type="ECO:0000256" key="2">
    <source>
        <dbReference type="ARBA" id="ARBA00022737"/>
    </source>
</evidence>
<protein>
    <submittedName>
        <fullName evidence="5">FG-GAP repeat protein</fullName>
    </submittedName>
</protein>
<feature type="region of interest" description="Disordered" evidence="4">
    <location>
        <begin position="33"/>
        <end position="59"/>
    </location>
</feature>
<evidence type="ECO:0000256" key="1">
    <source>
        <dbReference type="ARBA" id="ARBA00022729"/>
    </source>
</evidence>
<organism evidence="5 6">
    <name type="scientific">Kineosporia corallincola</name>
    <dbReference type="NCBI Taxonomy" id="2835133"/>
    <lineage>
        <taxon>Bacteria</taxon>
        <taxon>Bacillati</taxon>
        <taxon>Actinomycetota</taxon>
        <taxon>Actinomycetes</taxon>
        <taxon>Kineosporiales</taxon>
        <taxon>Kineosporiaceae</taxon>
        <taxon>Kineosporia</taxon>
    </lineage>
</organism>
<proteinExistence type="predicted"/>
<keyword evidence="3" id="KW-0325">Glycoprotein</keyword>
<evidence type="ECO:0000313" key="6">
    <source>
        <dbReference type="Proteomes" id="UP001197247"/>
    </source>
</evidence>
<evidence type="ECO:0000256" key="3">
    <source>
        <dbReference type="ARBA" id="ARBA00023180"/>
    </source>
</evidence>
<dbReference type="Pfam" id="PF01839">
    <property type="entry name" value="FG-GAP"/>
    <property type="match status" value="1"/>
</dbReference>
<comment type="caution">
    <text evidence="5">The sequence shown here is derived from an EMBL/GenBank/DDBJ whole genome shotgun (WGS) entry which is preliminary data.</text>
</comment>
<dbReference type="SMART" id="SM00191">
    <property type="entry name" value="Int_alpha"/>
    <property type="match status" value="2"/>
</dbReference>
<keyword evidence="2" id="KW-0677">Repeat</keyword>
<reference evidence="5 6" key="1">
    <citation type="submission" date="2021-05" db="EMBL/GenBank/DDBJ databases">
        <title>Kineosporia and Streptomyces sp. nov. two new marine actinobacteria isolated from Coral.</title>
        <authorList>
            <person name="Buangrab K."/>
            <person name="Sutthacheep M."/>
            <person name="Yeemin T."/>
            <person name="Harunari E."/>
            <person name="Igarashi Y."/>
            <person name="Kanchanasin P."/>
            <person name="Tanasupawat S."/>
            <person name="Phongsopitanun W."/>
        </authorList>
    </citation>
    <scope>NUCLEOTIDE SEQUENCE [LARGE SCALE GENOMIC DNA]</scope>
    <source>
        <strain evidence="5 6">J2-2</strain>
    </source>
</reference>
<dbReference type="EMBL" id="JAHBAY010000014">
    <property type="protein sequence ID" value="MBT0772823.1"/>
    <property type="molecule type" value="Genomic_DNA"/>
</dbReference>
<accession>A0ABS5TPS0</accession>
<dbReference type="InterPro" id="IPR028994">
    <property type="entry name" value="Integrin_alpha_N"/>
</dbReference>
<dbReference type="Gene3D" id="2.130.10.130">
    <property type="entry name" value="Integrin alpha, N-terminal"/>
    <property type="match status" value="1"/>
</dbReference>
<name>A0ABS5TPS0_9ACTN</name>
<dbReference type="InterPro" id="IPR013517">
    <property type="entry name" value="FG-GAP"/>
</dbReference>
<sequence length="517" mass="52307">MLVTTGLLGERARRLTAVLLLAGLLTSCSGTNSDPAASPLSGAGTSASPVVSASPRPGGAPVAVGVPEYADSSGAVEVYFPDGRHQQLTPGGLGLPPAQPWGDDPYALYPQALQFGSAVATADLNQDGIDDLVVGSEGGRINTDEDTPTAGELNEDFLTPHDADPAAGASGRVWILLGGSGGFTRDRMIRVPVPARVGDQAGAAVAVTPRASGTGHDLWVGAPGLTVGGRAQAGAVYRFSVTTRTTRATPTPTLTDTVTYDSRLVPGTAVGFDHFGSVLARVRNGVVVGVPDRTVRGLPQAGEIVRLRTDRSTDRMIEAEAFNQDSAAVPGRATRATSFGAAVAENGLAVAVPRARVEGRAGAGSVQLFTTSSARPDSLTPAAALHQGSPGVPGAPGRYVEFGTDVVAGEFLCPGVTSLAISSRYQPGDPPVPVTVTVVPLPGSDRSCAGTVLTGDGLPTTDTSGSGDDADLGTAAIDSGASARDQLLIVARLDDRARRIMLWPGPGSSLTTLGTAG</sequence>
<evidence type="ECO:0000313" key="5">
    <source>
        <dbReference type="EMBL" id="MBT0772823.1"/>
    </source>
</evidence>
<dbReference type="InterPro" id="IPR013519">
    <property type="entry name" value="Int_alpha_beta-p"/>
</dbReference>